<dbReference type="CDD" id="cd04724">
    <property type="entry name" value="Tryptophan_synthase_alpha"/>
    <property type="match status" value="1"/>
</dbReference>
<keyword evidence="4 9" id="KW-0028">Amino-acid biosynthesis</keyword>
<dbReference type="InterPro" id="IPR011060">
    <property type="entry name" value="RibuloseP-bd_barrel"/>
</dbReference>
<evidence type="ECO:0000256" key="7">
    <source>
        <dbReference type="ARBA" id="ARBA00023239"/>
    </source>
</evidence>
<feature type="active site" description="Proton acceptor" evidence="9">
    <location>
        <position position="64"/>
    </location>
</feature>
<dbReference type="NCBIfam" id="TIGR00262">
    <property type="entry name" value="trpA"/>
    <property type="match status" value="1"/>
</dbReference>
<evidence type="ECO:0000256" key="9">
    <source>
        <dbReference type="HAMAP-Rule" id="MF_00131"/>
    </source>
</evidence>
<evidence type="ECO:0000256" key="8">
    <source>
        <dbReference type="ARBA" id="ARBA00049047"/>
    </source>
</evidence>
<evidence type="ECO:0000256" key="2">
    <source>
        <dbReference type="ARBA" id="ARBA00004733"/>
    </source>
</evidence>
<evidence type="ECO:0000256" key="10">
    <source>
        <dbReference type="RuleBase" id="RU003662"/>
    </source>
</evidence>
<evidence type="ECO:0000256" key="4">
    <source>
        <dbReference type="ARBA" id="ARBA00022605"/>
    </source>
</evidence>
<dbReference type="EMBL" id="DSZN01000075">
    <property type="protein sequence ID" value="HGQ85573.1"/>
    <property type="molecule type" value="Genomic_DNA"/>
</dbReference>
<evidence type="ECO:0000313" key="11">
    <source>
        <dbReference type="EMBL" id="HGQ85573.1"/>
    </source>
</evidence>
<organism evidence="11">
    <name type="scientific">Thermodesulfobacterium geofontis</name>
    <dbReference type="NCBI Taxonomy" id="1295609"/>
    <lineage>
        <taxon>Bacteria</taxon>
        <taxon>Pseudomonadati</taxon>
        <taxon>Thermodesulfobacteriota</taxon>
        <taxon>Thermodesulfobacteria</taxon>
        <taxon>Thermodesulfobacteriales</taxon>
        <taxon>Thermodesulfobacteriaceae</taxon>
        <taxon>Thermodesulfobacterium</taxon>
    </lineage>
</organism>
<comment type="caution">
    <text evidence="11">The sequence shown here is derived from an EMBL/GenBank/DDBJ whole genome shotgun (WGS) entry which is preliminary data.</text>
</comment>
<name>A0A7C4JQN4_9BACT</name>
<proteinExistence type="inferred from homology"/>
<feature type="active site" description="Proton acceptor" evidence="9">
    <location>
        <position position="53"/>
    </location>
</feature>
<accession>A0A7C4JQN4</accession>
<evidence type="ECO:0000256" key="6">
    <source>
        <dbReference type="ARBA" id="ARBA00023141"/>
    </source>
</evidence>
<gene>
    <name evidence="9" type="primary">trpA</name>
    <name evidence="11" type="ORF">ENT66_04355</name>
</gene>
<sequence>MKKGAKLIEKRIKDLKEKGDIPFIPYITCWDPDLETTSAILWELAEIEPACIELGFPFSDPVADGPTIQKAVVRALKNKPNFSAFFEFIEKLNQNKYPIPIVCMTYYNIIYRFGLERTVESALASGLSGFIIADLPIEEANPWLKANKGKGLATIFLAAPTSPEERIKKIAKKSSGFLYYVSLTGITGARDKLPDDVLERLKMVKNQSLIPVAVGFGISKPEHVKMLSPHTDAIIIGSAIVKIVEDKGKKSPKEIKKFLKSLK</sequence>
<dbReference type="Gene3D" id="3.20.20.70">
    <property type="entry name" value="Aldolase class I"/>
    <property type="match status" value="1"/>
</dbReference>
<dbReference type="UniPathway" id="UPA00035">
    <property type="reaction ID" value="UER00044"/>
</dbReference>
<dbReference type="PANTHER" id="PTHR43406">
    <property type="entry name" value="TRYPTOPHAN SYNTHASE, ALPHA CHAIN"/>
    <property type="match status" value="1"/>
</dbReference>
<comment type="similarity">
    <text evidence="9 10">Belongs to the TrpA family.</text>
</comment>
<dbReference type="FunFam" id="3.20.20.70:FF:000037">
    <property type="entry name" value="Tryptophan synthase alpha chain"/>
    <property type="match status" value="1"/>
</dbReference>
<dbReference type="GO" id="GO:0004834">
    <property type="term" value="F:tryptophan synthase activity"/>
    <property type="evidence" value="ECO:0007669"/>
    <property type="project" value="UniProtKB-UniRule"/>
</dbReference>
<protein>
    <recommendedName>
        <fullName evidence="9">Tryptophan synthase alpha chain</fullName>
        <ecNumber evidence="9">4.2.1.20</ecNumber>
    </recommendedName>
</protein>
<comment type="function">
    <text evidence="1 9">The alpha subunit is responsible for the aldol cleavage of indoleglycerol phosphate to indole and glyceraldehyde 3-phosphate.</text>
</comment>
<evidence type="ECO:0000256" key="1">
    <source>
        <dbReference type="ARBA" id="ARBA00003365"/>
    </source>
</evidence>
<reference evidence="11" key="1">
    <citation type="journal article" date="2020" name="mSystems">
        <title>Genome- and Community-Level Interaction Insights into Carbon Utilization and Element Cycling Functions of Hydrothermarchaeota in Hydrothermal Sediment.</title>
        <authorList>
            <person name="Zhou Z."/>
            <person name="Liu Y."/>
            <person name="Xu W."/>
            <person name="Pan J."/>
            <person name="Luo Z.H."/>
            <person name="Li M."/>
        </authorList>
    </citation>
    <scope>NUCLEOTIDE SEQUENCE [LARGE SCALE GENOMIC DNA]</scope>
    <source>
        <strain evidence="11">SpSt-6</strain>
    </source>
</reference>
<comment type="subunit">
    <text evidence="3 9">Tetramer of two alpha and two beta chains.</text>
</comment>
<keyword evidence="7 9" id="KW-0456">Lyase</keyword>
<dbReference type="InterPro" id="IPR018204">
    <property type="entry name" value="Trp_synthase_alpha_AS"/>
</dbReference>
<dbReference type="Pfam" id="PF00290">
    <property type="entry name" value="Trp_syntA"/>
    <property type="match status" value="1"/>
</dbReference>
<keyword evidence="6 9" id="KW-0057">Aromatic amino acid biosynthesis</keyword>
<dbReference type="PANTHER" id="PTHR43406:SF1">
    <property type="entry name" value="TRYPTOPHAN SYNTHASE ALPHA CHAIN, CHLOROPLASTIC"/>
    <property type="match status" value="1"/>
</dbReference>
<dbReference type="SUPFAM" id="SSF51366">
    <property type="entry name" value="Ribulose-phoshate binding barrel"/>
    <property type="match status" value="1"/>
</dbReference>
<keyword evidence="5 9" id="KW-0822">Tryptophan biosynthesis</keyword>
<evidence type="ECO:0000256" key="3">
    <source>
        <dbReference type="ARBA" id="ARBA00011270"/>
    </source>
</evidence>
<dbReference type="InterPro" id="IPR013785">
    <property type="entry name" value="Aldolase_TIM"/>
</dbReference>
<dbReference type="AlphaFoldDB" id="A0A7C4JQN4"/>
<comment type="pathway">
    <text evidence="2 9">Amino-acid biosynthesis; L-tryptophan biosynthesis; L-tryptophan from chorismate: step 5/5.</text>
</comment>
<dbReference type="EC" id="4.2.1.20" evidence="9"/>
<dbReference type="InterPro" id="IPR002028">
    <property type="entry name" value="Trp_synthase_suA"/>
</dbReference>
<dbReference type="HAMAP" id="MF_00131">
    <property type="entry name" value="Trp_synth_alpha"/>
    <property type="match status" value="1"/>
</dbReference>
<evidence type="ECO:0000256" key="5">
    <source>
        <dbReference type="ARBA" id="ARBA00022822"/>
    </source>
</evidence>
<comment type="catalytic activity">
    <reaction evidence="8 9">
        <text>(1S,2R)-1-C-(indol-3-yl)glycerol 3-phosphate + L-serine = D-glyceraldehyde 3-phosphate + L-tryptophan + H2O</text>
        <dbReference type="Rhea" id="RHEA:10532"/>
        <dbReference type="ChEBI" id="CHEBI:15377"/>
        <dbReference type="ChEBI" id="CHEBI:33384"/>
        <dbReference type="ChEBI" id="CHEBI:57912"/>
        <dbReference type="ChEBI" id="CHEBI:58866"/>
        <dbReference type="ChEBI" id="CHEBI:59776"/>
        <dbReference type="EC" id="4.2.1.20"/>
    </reaction>
</comment>
<dbReference type="GO" id="GO:0005829">
    <property type="term" value="C:cytosol"/>
    <property type="evidence" value="ECO:0007669"/>
    <property type="project" value="TreeGrafter"/>
</dbReference>
<dbReference type="PROSITE" id="PS00167">
    <property type="entry name" value="TRP_SYNTHASE_ALPHA"/>
    <property type="match status" value="1"/>
</dbReference>